<evidence type="ECO:0000313" key="9">
    <source>
        <dbReference type="Proteomes" id="UP001501414"/>
    </source>
</evidence>
<dbReference type="SUPFAM" id="SSF51905">
    <property type="entry name" value="FAD/NAD(P)-binding domain"/>
    <property type="match status" value="1"/>
</dbReference>
<dbReference type="Proteomes" id="UP001501414">
    <property type="component" value="Unassembled WGS sequence"/>
</dbReference>
<evidence type="ECO:0000256" key="4">
    <source>
        <dbReference type="ARBA" id="ARBA00022827"/>
    </source>
</evidence>
<protein>
    <submittedName>
        <fullName evidence="8">FAD-dependent oxidoreductase</fullName>
    </submittedName>
</protein>
<accession>A0ABN1XQZ4</accession>
<dbReference type="InterPro" id="IPR036188">
    <property type="entry name" value="FAD/NAD-bd_sf"/>
</dbReference>
<dbReference type="InterPro" id="IPR051169">
    <property type="entry name" value="NADH-Q_oxidoreductase"/>
</dbReference>
<keyword evidence="4" id="KW-0274">FAD</keyword>
<dbReference type="PRINTS" id="PR00368">
    <property type="entry name" value="FADPNR"/>
</dbReference>
<evidence type="ECO:0000256" key="5">
    <source>
        <dbReference type="ARBA" id="ARBA00023002"/>
    </source>
</evidence>
<proteinExistence type="inferred from homology"/>
<comment type="caution">
    <text evidence="8">The sequence shown here is derived from an EMBL/GenBank/DDBJ whole genome shotgun (WGS) entry which is preliminary data.</text>
</comment>
<dbReference type="PANTHER" id="PTHR42913:SF3">
    <property type="entry name" value="64 KDA MITOCHONDRIAL NADH DEHYDROGENASE (EUROFUNG)"/>
    <property type="match status" value="1"/>
</dbReference>
<dbReference type="PRINTS" id="PR00411">
    <property type="entry name" value="PNDRDTASEI"/>
</dbReference>
<keyword evidence="5" id="KW-0560">Oxidoreductase</keyword>
<feature type="region of interest" description="Disordered" evidence="6">
    <location>
        <begin position="74"/>
        <end position="94"/>
    </location>
</feature>
<evidence type="ECO:0000313" key="8">
    <source>
        <dbReference type="EMBL" id="GAA1387796.1"/>
    </source>
</evidence>
<reference evidence="8 9" key="1">
    <citation type="journal article" date="2019" name="Int. J. Syst. Evol. Microbiol.">
        <title>The Global Catalogue of Microorganisms (GCM) 10K type strain sequencing project: providing services to taxonomists for standard genome sequencing and annotation.</title>
        <authorList>
            <consortium name="The Broad Institute Genomics Platform"/>
            <consortium name="The Broad Institute Genome Sequencing Center for Infectious Disease"/>
            <person name="Wu L."/>
            <person name="Ma J."/>
        </authorList>
    </citation>
    <scope>NUCLEOTIDE SEQUENCE [LARGE SCALE GENOMIC DNA]</scope>
    <source>
        <strain evidence="8 9">JCM 11896</strain>
    </source>
</reference>
<evidence type="ECO:0000256" key="2">
    <source>
        <dbReference type="ARBA" id="ARBA00005272"/>
    </source>
</evidence>
<evidence type="ECO:0000256" key="6">
    <source>
        <dbReference type="SAM" id="MobiDB-lite"/>
    </source>
</evidence>
<gene>
    <name evidence="8" type="ORF">GCM10009613_24130</name>
</gene>
<organism evidence="8 9">
    <name type="scientific">Pseudonocardia kongjuensis</name>
    <dbReference type="NCBI Taxonomy" id="102227"/>
    <lineage>
        <taxon>Bacteria</taxon>
        <taxon>Bacillati</taxon>
        <taxon>Actinomycetota</taxon>
        <taxon>Actinomycetes</taxon>
        <taxon>Pseudonocardiales</taxon>
        <taxon>Pseudonocardiaceae</taxon>
        <taxon>Pseudonocardia</taxon>
    </lineage>
</organism>
<dbReference type="Pfam" id="PF07992">
    <property type="entry name" value="Pyr_redox_2"/>
    <property type="match status" value="1"/>
</dbReference>
<dbReference type="InterPro" id="IPR023753">
    <property type="entry name" value="FAD/NAD-binding_dom"/>
</dbReference>
<comment type="similarity">
    <text evidence="2">Belongs to the NADH dehydrogenase family.</text>
</comment>
<sequence>MGRAVVVVGAGYAGIAAANRIAAGSDAQVTVVGPREVFVERIRLHRLAAGSGEATVPLRTVLHPRVQHRSGLATLIGAGPGNDSPGNDSPGNDTVLLDDGSTVRFDRLVYAVGSGDPDPDPGADGYRVDSLEDARRLHAAVAALPAGGTVAVVGGGLTGVETATELAAARPDLAVRLVTDAEVAGGLPARSRDRVRARLRALGVGLREHTRVTGTADPGADVVVWATPPAVPDLARRSGLPTDDAGRLRVDATLTALGDPRIVGAGDAISAPPEVGFVRASCQAAIPLGNAAARTVLAGLAGRAAPAASVVYGAQCLALGPGAGLVQLVDTHDVPRRIAIGGRAGAAIKEQVVRHTLRAIRSRAA</sequence>
<feature type="domain" description="FAD/NAD(P)-binding" evidence="7">
    <location>
        <begin position="4"/>
        <end position="272"/>
    </location>
</feature>
<comment type="cofactor">
    <cofactor evidence="1">
        <name>FAD</name>
        <dbReference type="ChEBI" id="CHEBI:57692"/>
    </cofactor>
</comment>
<keyword evidence="9" id="KW-1185">Reference proteome</keyword>
<evidence type="ECO:0000256" key="3">
    <source>
        <dbReference type="ARBA" id="ARBA00022630"/>
    </source>
</evidence>
<name>A0ABN1XQZ4_9PSEU</name>
<dbReference type="RefSeq" id="WP_344021544.1">
    <property type="nucleotide sequence ID" value="NZ_BAAAJK010000007.1"/>
</dbReference>
<dbReference type="EMBL" id="BAAAJK010000007">
    <property type="protein sequence ID" value="GAA1387796.1"/>
    <property type="molecule type" value="Genomic_DNA"/>
</dbReference>
<dbReference type="Gene3D" id="3.50.50.100">
    <property type="match status" value="1"/>
</dbReference>
<dbReference type="PANTHER" id="PTHR42913">
    <property type="entry name" value="APOPTOSIS-INDUCING FACTOR 1"/>
    <property type="match status" value="1"/>
</dbReference>
<keyword evidence="3" id="KW-0285">Flavoprotein</keyword>
<evidence type="ECO:0000256" key="1">
    <source>
        <dbReference type="ARBA" id="ARBA00001974"/>
    </source>
</evidence>
<evidence type="ECO:0000259" key="7">
    <source>
        <dbReference type="Pfam" id="PF07992"/>
    </source>
</evidence>